<evidence type="ECO:0000313" key="1">
    <source>
        <dbReference type="EMBL" id="KAH3791012.1"/>
    </source>
</evidence>
<sequence>MTCFHILETPVEVTFKVTADDLFKNVTDDTMIRNKPKTIRLVCQDPSTNTMQSQDIPLCFKSGYLIVQTDKPLFNTEEKGIA</sequence>
<dbReference type="EMBL" id="JAIWYP010000008">
    <property type="protein sequence ID" value="KAH3791012.1"/>
    <property type="molecule type" value="Genomic_DNA"/>
</dbReference>
<evidence type="ECO:0000313" key="2">
    <source>
        <dbReference type="Proteomes" id="UP000828390"/>
    </source>
</evidence>
<dbReference type="AlphaFoldDB" id="A0A9D4F829"/>
<reference evidence="1" key="2">
    <citation type="submission" date="2020-11" db="EMBL/GenBank/DDBJ databases">
        <authorList>
            <person name="McCartney M.A."/>
            <person name="Auch B."/>
            <person name="Kono T."/>
            <person name="Mallez S."/>
            <person name="Becker A."/>
            <person name="Gohl D.M."/>
            <person name="Silverstein K.A.T."/>
            <person name="Koren S."/>
            <person name="Bechman K.B."/>
            <person name="Herman A."/>
            <person name="Abrahante J.E."/>
            <person name="Garbe J."/>
        </authorList>
    </citation>
    <scope>NUCLEOTIDE SEQUENCE</scope>
    <source>
        <strain evidence="1">Duluth1</strain>
        <tissue evidence="1">Whole animal</tissue>
    </source>
</reference>
<protein>
    <submittedName>
        <fullName evidence="1">Uncharacterized protein</fullName>
    </submittedName>
</protein>
<proteinExistence type="predicted"/>
<comment type="caution">
    <text evidence="1">The sequence shown here is derived from an EMBL/GenBank/DDBJ whole genome shotgun (WGS) entry which is preliminary data.</text>
</comment>
<dbReference type="Gene3D" id="2.60.40.1930">
    <property type="match status" value="2"/>
</dbReference>
<reference evidence="1" key="1">
    <citation type="journal article" date="2019" name="bioRxiv">
        <title>The Genome of the Zebra Mussel, Dreissena polymorpha: A Resource for Invasive Species Research.</title>
        <authorList>
            <person name="McCartney M.A."/>
            <person name="Auch B."/>
            <person name="Kono T."/>
            <person name="Mallez S."/>
            <person name="Zhang Y."/>
            <person name="Obille A."/>
            <person name="Becker A."/>
            <person name="Abrahante J.E."/>
            <person name="Garbe J."/>
            <person name="Badalamenti J.P."/>
            <person name="Herman A."/>
            <person name="Mangelson H."/>
            <person name="Liachko I."/>
            <person name="Sullivan S."/>
            <person name="Sone E.D."/>
            <person name="Koren S."/>
            <person name="Silverstein K.A.T."/>
            <person name="Beckman K.B."/>
            <person name="Gohl D.M."/>
        </authorList>
    </citation>
    <scope>NUCLEOTIDE SEQUENCE</scope>
    <source>
        <strain evidence="1">Duluth1</strain>
        <tissue evidence="1">Whole animal</tissue>
    </source>
</reference>
<keyword evidence="2" id="KW-1185">Reference proteome</keyword>
<dbReference type="Proteomes" id="UP000828390">
    <property type="component" value="Unassembled WGS sequence"/>
</dbReference>
<accession>A0A9D4F829</accession>
<name>A0A9D4F829_DREPO</name>
<gene>
    <name evidence="1" type="ORF">DPMN_169221</name>
</gene>
<organism evidence="1 2">
    <name type="scientific">Dreissena polymorpha</name>
    <name type="common">Zebra mussel</name>
    <name type="synonym">Mytilus polymorpha</name>
    <dbReference type="NCBI Taxonomy" id="45954"/>
    <lineage>
        <taxon>Eukaryota</taxon>
        <taxon>Metazoa</taxon>
        <taxon>Spiralia</taxon>
        <taxon>Lophotrochozoa</taxon>
        <taxon>Mollusca</taxon>
        <taxon>Bivalvia</taxon>
        <taxon>Autobranchia</taxon>
        <taxon>Heteroconchia</taxon>
        <taxon>Euheterodonta</taxon>
        <taxon>Imparidentia</taxon>
        <taxon>Neoheterodontei</taxon>
        <taxon>Myida</taxon>
        <taxon>Dreissenoidea</taxon>
        <taxon>Dreissenidae</taxon>
        <taxon>Dreissena</taxon>
    </lineage>
</organism>